<dbReference type="InterPro" id="IPR036237">
    <property type="entry name" value="Xyl_isomerase-like_sf"/>
</dbReference>
<evidence type="ECO:0000256" key="1">
    <source>
        <dbReference type="ARBA" id="ARBA00001794"/>
    </source>
</evidence>
<evidence type="ECO:0000256" key="5">
    <source>
        <dbReference type="ARBA" id="ARBA00004892"/>
    </source>
</evidence>
<dbReference type="PANTHER" id="PTHR30387:SF2">
    <property type="entry name" value="MANNONATE DEHYDRATASE"/>
    <property type="match status" value="1"/>
</dbReference>
<comment type="cofactor">
    <cofactor evidence="2">
        <name>Mn(2+)</name>
        <dbReference type="ChEBI" id="CHEBI:29035"/>
    </cofactor>
</comment>
<evidence type="ECO:0000256" key="8">
    <source>
        <dbReference type="ARBA" id="ARBA00023004"/>
    </source>
</evidence>
<keyword evidence="12" id="KW-1185">Reference proteome</keyword>
<evidence type="ECO:0000313" key="12">
    <source>
        <dbReference type="Proteomes" id="UP000248764"/>
    </source>
</evidence>
<evidence type="ECO:0000256" key="2">
    <source>
        <dbReference type="ARBA" id="ARBA00001936"/>
    </source>
</evidence>
<comment type="similarity">
    <text evidence="6">Belongs to the mannonate dehydratase family.</text>
</comment>
<dbReference type="GO" id="GO:0008927">
    <property type="term" value="F:mannonate dehydratase activity"/>
    <property type="evidence" value="ECO:0007669"/>
    <property type="project" value="UniProtKB-EC"/>
</dbReference>
<name>A0A2W2CDJ8_9ACTN</name>
<dbReference type="GO" id="GO:0008198">
    <property type="term" value="F:ferrous iron binding"/>
    <property type="evidence" value="ECO:0007669"/>
    <property type="project" value="TreeGrafter"/>
</dbReference>
<comment type="caution">
    <text evidence="11">The sequence shown here is derived from an EMBL/GenBank/DDBJ whole genome shotgun (WGS) entry which is preliminary data.</text>
</comment>
<comment type="function">
    <text evidence="4">Catalyzes the dehydration of D-mannonate.</text>
</comment>
<dbReference type="AlphaFoldDB" id="A0A2W2CDJ8"/>
<dbReference type="Pfam" id="PF03786">
    <property type="entry name" value="UxuA"/>
    <property type="match status" value="1"/>
</dbReference>
<protein>
    <recommendedName>
        <fullName evidence="7">mannonate dehydratase</fullName>
        <ecNumber evidence="7">4.2.1.8</ecNumber>
    </recommendedName>
</protein>
<keyword evidence="9" id="KW-0464">Manganese</keyword>
<evidence type="ECO:0000256" key="9">
    <source>
        <dbReference type="ARBA" id="ARBA00023211"/>
    </source>
</evidence>
<dbReference type="SUPFAM" id="SSF51658">
    <property type="entry name" value="Xylose isomerase-like"/>
    <property type="match status" value="1"/>
</dbReference>
<dbReference type="PANTHER" id="PTHR30387">
    <property type="entry name" value="MANNONATE DEHYDRATASE"/>
    <property type="match status" value="1"/>
</dbReference>
<dbReference type="EMBL" id="POTW01000003">
    <property type="protein sequence ID" value="PZF86279.1"/>
    <property type="molecule type" value="Genomic_DNA"/>
</dbReference>
<evidence type="ECO:0000256" key="6">
    <source>
        <dbReference type="ARBA" id="ARBA00007389"/>
    </source>
</evidence>
<evidence type="ECO:0000256" key="7">
    <source>
        <dbReference type="ARBA" id="ARBA00012927"/>
    </source>
</evidence>
<proteinExistence type="inferred from homology"/>
<comment type="catalytic activity">
    <reaction evidence="1">
        <text>D-mannonate = 2-dehydro-3-deoxy-D-gluconate + H2O</text>
        <dbReference type="Rhea" id="RHEA:20097"/>
        <dbReference type="ChEBI" id="CHEBI:15377"/>
        <dbReference type="ChEBI" id="CHEBI:17767"/>
        <dbReference type="ChEBI" id="CHEBI:57990"/>
        <dbReference type="EC" id="4.2.1.8"/>
    </reaction>
</comment>
<dbReference type="Gene3D" id="3.20.20.150">
    <property type="entry name" value="Divalent-metal-dependent TIM barrel enzymes"/>
    <property type="match status" value="1"/>
</dbReference>
<evidence type="ECO:0000256" key="10">
    <source>
        <dbReference type="ARBA" id="ARBA00023239"/>
    </source>
</evidence>
<accession>A0A2W2CDJ8</accession>
<gene>
    <name evidence="11" type="ORF">C1I92_01950</name>
</gene>
<reference evidence="11 12" key="1">
    <citation type="submission" date="2018-01" db="EMBL/GenBank/DDBJ databases">
        <title>Draft genome sequence of Jiangella sp. GTF31.</title>
        <authorList>
            <person name="Sahin N."/>
            <person name="Ay H."/>
            <person name="Saygin H."/>
        </authorList>
    </citation>
    <scope>NUCLEOTIDE SEQUENCE [LARGE SCALE GENOMIC DNA]</scope>
    <source>
        <strain evidence="11 12">GTF31</strain>
    </source>
</reference>
<organism evidence="11 12">
    <name type="scientific">Jiangella anatolica</name>
    <dbReference type="NCBI Taxonomy" id="2670374"/>
    <lineage>
        <taxon>Bacteria</taxon>
        <taxon>Bacillati</taxon>
        <taxon>Actinomycetota</taxon>
        <taxon>Actinomycetes</taxon>
        <taxon>Jiangellales</taxon>
        <taxon>Jiangellaceae</taxon>
        <taxon>Jiangella</taxon>
    </lineage>
</organism>
<dbReference type="UniPathway" id="UPA00246"/>
<dbReference type="Proteomes" id="UP000248764">
    <property type="component" value="Unassembled WGS sequence"/>
</dbReference>
<dbReference type="GO" id="GO:0030145">
    <property type="term" value="F:manganese ion binding"/>
    <property type="evidence" value="ECO:0007669"/>
    <property type="project" value="TreeGrafter"/>
</dbReference>
<evidence type="ECO:0000313" key="11">
    <source>
        <dbReference type="EMBL" id="PZF86279.1"/>
    </source>
</evidence>
<evidence type="ECO:0000256" key="4">
    <source>
        <dbReference type="ARBA" id="ARBA00002713"/>
    </source>
</evidence>
<comment type="pathway">
    <text evidence="5">Carbohydrate metabolism; pentose and glucuronate interconversion.</text>
</comment>
<evidence type="ECO:0000256" key="3">
    <source>
        <dbReference type="ARBA" id="ARBA00001954"/>
    </source>
</evidence>
<sequence length="348" mass="37706">MGMRLAMGHIDELDDTVLAFARQLGLSSVQFHTPSNLSGEHGYWEVDELVALRRRCEDAGLRVEGIENVPLWHWDKVLFGRPGREAQLANYCRTIRNLAAAGITVLGHHFLPGYVWRTDLRAAGRGGALVTAFDADRVDEGNALAAYKLTPSATGAEPIAAEQLWDHYRVFLETVLPVAEEAGVRLALHPDDPPVDRPLGGIARILSSPEGLERAHELSGGSPAWGLNLCLGSVSELAGHESVDRVIDYFGPRGKIFYVHFRDVRGTVPRFEECFLGEGNLDPAAVLRRLAAVGFDGFIIDDHVPAMVGDADTWGDTSPAAYCSRGRAHAIGYLQGVLNALGTAPAEV</sequence>
<keyword evidence="10" id="KW-0456">Lyase</keyword>
<dbReference type="InterPro" id="IPR004628">
    <property type="entry name" value="Man_deHydtase"/>
</dbReference>
<dbReference type="GO" id="GO:0042840">
    <property type="term" value="P:D-glucuronate catabolic process"/>
    <property type="evidence" value="ECO:0007669"/>
    <property type="project" value="TreeGrafter"/>
</dbReference>
<comment type="cofactor">
    <cofactor evidence="3">
        <name>Fe(2+)</name>
        <dbReference type="ChEBI" id="CHEBI:29033"/>
    </cofactor>
</comment>
<dbReference type="EC" id="4.2.1.8" evidence="7"/>
<keyword evidence="8" id="KW-0408">Iron</keyword>